<evidence type="ECO:0000259" key="3">
    <source>
        <dbReference type="PROSITE" id="PS50914"/>
    </source>
</evidence>
<protein>
    <submittedName>
        <fullName evidence="4">Type II and III secretion system protein family protein</fullName>
    </submittedName>
</protein>
<accession>A0A6M8HJP8</accession>
<dbReference type="AlphaFoldDB" id="A0A6M8HJP8"/>
<sequence>MRCEWTIAVLALACLAAAPPAAARNLQGLSLEAGTGRIVKLLRTAANIFVADPKVVEVRPASAQSLFLFGLKQGHTTVAALDSDGQTVALYDVVVGTNTNDAKVIARSIAASSSDLAGPAGQVTVRPEAGGVTLSGTVPDPIHAERAEVAASLNLPSGEKAVDALNVNSSVTVGLKVRITEMTRQVTRDLGVDWSALGTIGKFALNFATTNGVGSTLKSVYTGKGLSVDTVIEALATDNLVRVLAEPNLTARSGESASFLVGGEYPIPVFQNSGGGNGGISIEYKQFGVSLSFVPTVLSSGRISLHVRPEVSQLATAASAGAITLAEGNGSLSIPALTVRRAETTIELGSGQSFAIAGLLQDSSTQANNFTPGLGEIPILGALFRSDSYQHNQTELVIIVTPYIVGSASDPNMLHDAGGNYAPPNDLERVLLLRQRGRGRPAPIPGDAGFIIR</sequence>
<name>A0A6M8HJP8_9PROT</name>
<evidence type="ECO:0000256" key="1">
    <source>
        <dbReference type="RuleBase" id="RU004003"/>
    </source>
</evidence>
<organism evidence="4 5">
    <name type="scientific">Lichenicola cladoniae</name>
    <dbReference type="NCBI Taxonomy" id="1484109"/>
    <lineage>
        <taxon>Bacteria</taxon>
        <taxon>Pseudomonadati</taxon>
        <taxon>Pseudomonadota</taxon>
        <taxon>Alphaproteobacteria</taxon>
        <taxon>Acetobacterales</taxon>
        <taxon>Acetobacteraceae</taxon>
        <taxon>Lichenicola</taxon>
    </lineage>
</organism>
<dbReference type="GO" id="GO:0009306">
    <property type="term" value="P:protein secretion"/>
    <property type="evidence" value="ECO:0007669"/>
    <property type="project" value="InterPro"/>
</dbReference>
<evidence type="ECO:0000313" key="5">
    <source>
        <dbReference type="Proteomes" id="UP000500767"/>
    </source>
</evidence>
<dbReference type="RefSeq" id="WP_171836755.1">
    <property type="nucleotide sequence ID" value="NZ_CP053708.1"/>
</dbReference>
<dbReference type="InterPro" id="IPR050810">
    <property type="entry name" value="Bact_Secretion_Sys_Channel"/>
</dbReference>
<dbReference type="Proteomes" id="UP000500767">
    <property type="component" value="Chromosome"/>
</dbReference>
<comment type="similarity">
    <text evidence="1">Belongs to the bacterial secretin family.</text>
</comment>
<dbReference type="InterPro" id="IPR004846">
    <property type="entry name" value="T2SS/T3SS_dom"/>
</dbReference>
<dbReference type="PROSITE" id="PS50914">
    <property type="entry name" value="BON"/>
    <property type="match status" value="1"/>
</dbReference>
<keyword evidence="5" id="KW-1185">Reference proteome</keyword>
<reference evidence="4 5" key="1">
    <citation type="journal article" date="2014" name="World J. Microbiol. Biotechnol.">
        <title>Biodiversity and physiological characteristics of Antarctic and Arctic lichens-associated bacteria.</title>
        <authorList>
            <person name="Lee Y.M."/>
            <person name="Kim E.H."/>
            <person name="Lee H.K."/>
            <person name="Hong S.G."/>
        </authorList>
    </citation>
    <scope>NUCLEOTIDE SEQUENCE [LARGE SCALE GENOMIC DNA]</scope>
    <source>
        <strain evidence="4 5">PAMC 26569</strain>
    </source>
</reference>
<keyword evidence="2" id="KW-0732">Signal</keyword>
<evidence type="ECO:0000256" key="2">
    <source>
        <dbReference type="SAM" id="SignalP"/>
    </source>
</evidence>
<gene>
    <name evidence="4" type="ORF">HN018_02255</name>
</gene>
<dbReference type="PANTHER" id="PTHR30332:SF17">
    <property type="entry name" value="TYPE IV PILIATION SYSTEM PROTEIN DR_0774-RELATED"/>
    <property type="match status" value="1"/>
</dbReference>
<feature type="domain" description="BON" evidence="3">
    <location>
        <begin position="100"/>
        <end position="169"/>
    </location>
</feature>
<dbReference type="InterPro" id="IPR032789">
    <property type="entry name" value="T2SS-T3SS_pil_N"/>
</dbReference>
<dbReference type="GO" id="GO:0015627">
    <property type="term" value="C:type II protein secretion system complex"/>
    <property type="evidence" value="ECO:0007669"/>
    <property type="project" value="TreeGrafter"/>
</dbReference>
<evidence type="ECO:0000313" key="4">
    <source>
        <dbReference type="EMBL" id="QKE89028.1"/>
    </source>
</evidence>
<feature type="signal peptide" evidence="2">
    <location>
        <begin position="1"/>
        <end position="23"/>
    </location>
</feature>
<feature type="chain" id="PRO_5026676552" evidence="2">
    <location>
        <begin position="24"/>
        <end position="453"/>
    </location>
</feature>
<proteinExistence type="inferred from homology"/>
<dbReference type="Pfam" id="PF13629">
    <property type="entry name" value="T2SS-T3SS_pil_N"/>
    <property type="match status" value="1"/>
</dbReference>
<dbReference type="PRINTS" id="PR00811">
    <property type="entry name" value="BCTERIALGSPD"/>
</dbReference>
<dbReference type="EMBL" id="CP053708">
    <property type="protein sequence ID" value="QKE89028.1"/>
    <property type="molecule type" value="Genomic_DNA"/>
</dbReference>
<dbReference type="InterPro" id="IPR007055">
    <property type="entry name" value="BON_dom"/>
</dbReference>
<dbReference type="PANTHER" id="PTHR30332">
    <property type="entry name" value="PROBABLE GENERAL SECRETION PATHWAY PROTEIN D"/>
    <property type="match status" value="1"/>
</dbReference>
<dbReference type="InterPro" id="IPR001775">
    <property type="entry name" value="GspD/PilQ"/>
</dbReference>
<dbReference type="Pfam" id="PF00263">
    <property type="entry name" value="Secretin"/>
    <property type="match status" value="1"/>
</dbReference>
<dbReference type="KEGG" id="lck:HN018_02255"/>